<feature type="region of interest" description="Disordered" evidence="1">
    <location>
        <begin position="33"/>
        <end position="404"/>
    </location>
</feature>
<feature type="compositionally biased region" description="Basic and acidic residues" evidence="1">
    <location>
        <begin position="328"/>
        <end position="346"/>
    </location>
</feature>
<reference evidence="2" key="1">
    <citation type="submission" date="2021-07" db="EMBL/GenBank/DDBJ databases">
        <title>Elsinoe batatas strain:CRI-CJ2 Genome sequencing and assembly.</title>
        <authorList>
            <person name="Huang L."/>
        </authorList>
    </citation>
    <scope>NUCLEOTIDE SEQUENCE</scope>
    <source>
        <strain evidence="2">CRI-CJ2</strain>
    </source>
</reference>
<keyword evidence="3" id="KW-1185">Reference proteome</keyword>
<comment type="caution">
    <text evidence="2">The sequence shown here is derived from an EMBL/GenBank/DDBJ whole genome shotgun (WGS) entry which is preliminary data.</text>
</comment>
<feature type="compositionally biased region" description="Low complexity" evidence="1">
    <location>
        <begin position="70"/>
        <end position="79"/>
    </location>
</feature>
<evidence type="ECO:0000313" key="2">
    <source>
        <dbReference type="EMBL" id="KAG8623323.1"/>
    </source>
</evidence>
<dbReference type="EMBL" id="JAESVG020000010">
    <property type="protein sequence ID" value="KAG8623323.1"/>
    <property type="molecule type" value="Genomic_DNA"/>
</dbReference>
<organism evidence="2 3">
    <name type="scientific">Elsinoe batatas</name>
    <dbReference type="NCBI Taxonomy" id="2601811"/>
    <lineage>
        <taxon>Eukaryota</taxon>
        <taxon>Fungi</taxon>
        <taxon>Dikarya</taxon>
        <taxon>Ascomycota</taxon>
        <taxon>Pezizomycotina</taxon>
        <taxon>Dothideomycetes</taxon>
        <taxon>Dothideomycetidae</taxon>
        <taxon>Myriangiales</taxon>
        <taxon>Elsinoaceae</taxon>
        <taxon>Elsinoe</taxon>
    </lineage>
</organism>
<feature type="compositionally biased region" description="Pro residues" evidence="1">
    <location>
        <begin position="56"/>
        <end position="69"/>
    </location>
</feature>
<feature type="compositionally biased region" description="Basic and acidic residues" evidence="1">
    <location>
        <begin position="245"/>
        <end position="270"/>
    </location>
</feature>
<feature type="compositionally biased region" description="Basic and acidic residues" evidence="1">
    <location>
        <begin position="278"/>
        <end position="316"/>
    </location>
</feature>
<accession>A0A8K0PDP8</accession>
<evidence type="ECO:0000256" key="1">
    <source>
        <dbReference type="SAM" id="MobiDB-lite"/>
    </source>
</evidence>
<feature type="compositionally biased region" description="Basic and acidic residues" evidence="1">
    <location>
        <begin position="164"/>
        <end position="173"/>
    </location>
</feature>
<sequence>MPLHLLGKKSWNVYNADAIARVKRDEALAAAAEAAEDERMQEEDAARRTAILRGEVPPPITSAPPPVSPSDPVSHTSTHATDPWTREERKLRRRHKDEDESSHAIRLARLDAERAQEARERLAPDSAPASSNKADLSLTDERGHITLFSAPADEDQTGAKRKRKPEEREEGVRLADAAGYNAPSKPWYTSTTSHTLSKSTPPLVEDSGRDAFGRPDPKRKERDAVRAAGNDPMAMMVRAQTSLKQAERDKEAYELKRREELARIDEEAAERRRRRNERRQQKEEKEGRRSSGRREGAGDALRDSRRRSEGRERRGSTDSLEGFTLDDAGIREERQWHRRHEKEDRRKRNGRHDRHDDRYDHHGHRHRNDRYDRHESHDRHDYRKDSRKRSRSPNHRSRNHTSYQ</sequence>
<gene>
    <name evidence="2" type="ORF">KVT40_008299</name>
</gene>
<feature type="compositionally biased region" description="Basic residues" evidence="1">
    <location>
        <begin position="385"/>
        <end position="404"/>
    </location>
</feature>
<dbReference type="OrthoDB" id="2159131at2759"/>
<feature type="compositionally biased region" description="Basic and acidic residues" evidence="1">
    <location>
        <begin position="84"/>
        <end position="123"/>
    </location>
</feature>
<proteinExistence type="predicted"/>
<feature type="compositionally biased region" description="Basic and acidic residues" evidence="1">
    <location>
        <begin position="206"/>
        <end position="225"/>
    </location>
</feature>
<feature type="compositionally biased region" description="Low complexity" evidence="1">
    <location>
        <begin position="189"/>
        <end position="200"/>
    </location>
</feature>
<evidence type="ECO:0000313" key="3">
    <source>
        <dbReference type="Proteomes" id="UP000809789"/>
    </source>
</evidence>
<dbReference type="AlphaFoldDB" id="A0A8K0PDP8"/>
<dbReference type="Proteomes" id="UP000809789">
    <property type="component" value="Unassembled WGS sequence"/>
</dbReference>
<dbReference type="PANTHER" id="PTHR22093:SF0">
    <property type="entry name" value="LEUKOCYTE RECEPTOR CLUSTER MEMBER 1"/>
    <property type="match status" value="1"/>
</dbReference>
<dbReference type="InterPro" id="IPR039875">
    <property type="entry name" value="LENG1-like"/>
</dbReference>
<evidence type="ECO:0008006" key="4">
    <source>
        <dbReference type="Google" id="ProtNLM"/>
    </source>
</evidence>
<protein>
    <recommendedName>
        <fullName evidence="4">CBF1-interacting co-repressor CIR N-terminal domain-containing protein</fullName>
    </recommendedName>
</protein>
<dbReference type="PANTHER" id="PTHR22093">
    <property type="entry name" value="LEUKOCYTE RECEPTOR CLUSTER LRC MEMBER 1"/>
    <property type="match status" value="1"/>
</dbReference>
<name>A0A8K0PDP8_9PEZI</name>
<feature type="compositionally biased region" description="Basic and acidic residues" evidence="1">
    <location>
        <begin position="369"/>
        <end position="384"/>
    </location>
</feature>